<feature type="domain" description="Putative plant transposon protein" evidence="2">
    <location>
        <begin position="55"/>
        <end position="228"/>
    </location>
</feature>
<protein>
    <recommendedName>
        <fullName evidence="2">Putative plant transposon protein domain-containing protein</fullName>
    </recommendedName>
</protein>
<proteinExistence type="predicted"/>
<comment type="caution">
    <text evidence="3">The sequence shown here is derived from an EMBL/GenBank/DDBJ whole genome shotgun (WGS) entry which is preliminary data.</text>
</comment>
<reference evidence="3 4" key="1">
    <citation type="journal article" date="2023" name="Plants (Basel)">
        <title>Bridging the Gap: Combining Genomics and Transcriptomics Approaches to Understand Stylosanthes scabra, an Orphan Legume from the Brazilian Caatinga.</title>
        <authorList>
            <person name="Ferreira-Neto J.R.C."/>
            <person name="da Silva M.D."/>
            <person name="Binneck E."/>
            <person name="de Melo N.F."/>
            <person name="da Silva R.H."/>
            <person name="de Melo A.L.T.M."/>
            <person name="Pandolfi V."/>
            <person name="Bustamante F.O."/>
            <person name="Brasileiro-Vidal A.C."/>
            <person name="Benko-Iseppon A.M."/>
        </authorList>
    </citation>
    <scope>NUCLEOTIDE SEQUENCE [LARGE SCALE GENOMIC DNA]</scope>
    <source>
        <tissue evidence="3">Leaves</tissue>
    </source>
</reference>
<dbReference type="EMBL" id="JASCZI010001478">
    <property type="protein sequence ID" value="MED6115041.1"/>
    <property type="molecule type" value="Genomic_DNA"/>
</dbReference>
<keyword evidence="4" id="KW-1185">Reference proteome</keyword>
<dbReference type="InterPro" id="IPR046796">
    <property type="entry name" value="Transposase_32_dom"/>
</dbReference>
<organism evidence="3 4">
    <name type="scientific">Stylosanthes scabra</name>
    <dbReference type="NCBI Taxonomy" id="79078"/>
    <lineage>
        <taxon>Eukaryota</taxon>
        <taxon>Viridiplantae</taxon>
        <taxon>Streptophyta</taxon>
        <taxon>Embryophyta</taxon>
        <taxon>Tracheophyta</taxon>
        <taxon>Spermatophyta</taxon>
        <taxon>Magnoliopsida</taxon>
        <taxon>eudicotyledons</taxon>
        <taxon>Gunneridae</taxon>
        <taxon>Pentapetalae</taxon>
        <taxon>rosids</taxon>
        <taxon>fabids</taxon>
        <taxon>Fabales</taxon>
        <taxon>Fabaceae</taxon>
        <taxon>Papilionoideae</taxon>
        <taxon>50 kb inversion clade</taxon>
        <taxon>dalbergioids sensu lato</taxon>
        <taxon>Dalbergieae</taxon>
        <taxon>Pterocarpus clade</taxon>
        <taxon>Stylosanthes</taxon>
    </lineage>
</organism>
<dbReference type="Pfam" id="PF20167">
    <property type="entry name" value="Transposase_32"/>
    <property type="match status" value="1"/>
</dbReference>
<name>A0ABU6QUA5_9FABA</name>
<evidence type="ECO:0000313" key="3">
    <source>
        <dbReference type="EMBL" id="MED6115041.1"/>
    </source>
</evidence>
<gene>
    <name evidence="3" type="ORF">PIB30_086367</name>
</gene>
<evidence type="ECO:0000256" key="1">
    <source>
        <dbReference type="SAM" id="Coils"/>
    </source>
</evidence>
<evidence type="ECO:0000259" key="2">
    <source>
        <dbReference type="Pfam" id="PF20167"/>
    </source>
</evidence>
<sequence>MASSSTYHYDQHLFRAPHHQEIYQKYIHKKGVTPEKSFELQEGQYPEVGEQIQLRGWRRLRKPRTKISKDLVLEFYTNAVRTEEELASGEDYPYTSFVRGIEVDFSAAKIREVLRIRHMTLGAKTDFKTRQYEDQRLDEVIRDICMAGAQWKMSFSQPPYPIQLRKQDLTPVARGWAEFIIHSMIPTRNKSEITVARAVLIHSIIKGHDVRVEELIADNIAVLAEGNQPMEEDEDNYDAENLYTNHEQHQEMHYEAEMHYETAGAEEDNYQHQEQPNFAAYESNFQQYKEDQQQGFQFLNEELASMKIRQEQFFENMQKAQSQYLDELKALRTRQDEMVNQQNDFYRQIKREQEKTIKEIEEVKKFQVNQTLMRARRTPEEKLEERMHETRNKTIEMRKQIREWTRNASSREGYCCWAHQQANPNLVEIPPHKIPDFLHSNVANKKHPYFGVLKFDLQQGESSQVADQATQNHPNP</sequence>
<evidence type="ECO:0000313" key="4">
    <source>
        <dbReference type="Proteomes" id="UP001341840"/>
    </source>
</evidence>
<keyword evidence="1" id="KW-0175">Coiled coil</keyword>
<feature type="coiled-coil region" evidence="1">
    <location>
        <begin position="314"/>
        <end position="400"/>
    </location>
</feature>
<accession>A0ABU6QUA5</accession>
<dbReference type="Proteomes" id="UP001341840">
    <property type="component" value="Unassembled WGS sequence"/>
</dbReference>